<evidence type="ECO:0000313" key="6">
    <source>
        <dbReference type="EMBL" id="MDR6553116.1"/>
    </source>
</evidence>
<dbReference type="PANTHER" id="PTHR46796">
    <property type="entry name" value="HTH-TYPE TRANSCRIPTIONAL ACTIVATOR RHAS-RELATED"/>
    <property type="match status" value="1"/>
</dbReference>
<keyword evidence="2" id="KW-0805">Transcription regulation</keyword>
<evidence type="ECO:0000259" key="5">
    <source>
        <dbReference type="PROSITE" id="PS01124"/>
    </source>
</evidence>
<dbReference type="InterPro" id="IPR037923">
    <property type="entry name" value="HTH-like"/>
</dbReference>
<dbReference type="PRINTS" id="PR00032">
    <property type="entry name" value="HTHARAC"/>
</dbReference>
<gene>
    <name evidence="6" type="ORF">J2736_004323</name>
</gene>
<dbReference type="PANTHER" id="PTHR46796:SF13">
    <property type="entry name" value="HTH-TYPE TRANSCRIPTIONAL ACTIVATOR RHAS"/>
    <property type="match status" value="1"/>
</dbReference>
<evidence type="ECO:0000313" key="7">
    <source>
        <dbReference type="Proteomes" id="UP001267290"/>
    </source>
</evidence>
<feature type="domain" description="HTH araC/xylS-type" evidence="5">
    <location>
        <begin position="192"/>
        <end position="298"/>
    </location>
</feature>
<dbReference type="PROSITE" id="PS01124">
    <property type="entry name" value="HTH_ARAC_FAMILY_2"/>
    <property type="match status" value="1"/>
</dbReference>
<dbReference type="Pfam" id="PF12833">
    <property type="entry name" value="HTH_18"/>
    <property type="match status" value="1"/>
</dbReference>
<evidence type="ECO:0000256" key="3">
    <source>
        <dbReference type="ARBA" id="ARBA00023125"/>
    </source>
</evidence>
<dbReference type="SMART" id="SM00342">
    <property type="entry name" value="HTH_ARAC"/>
    <property type="match status" value="1"/>
</dbReference>
<protein>
    <submittedName>
        <fullName evidence="6">AraC-like DNA-binding protein</fullName>
    </submittedName>
</protein>
<dbReference type="SUPFAM" id="SSF46689">
    <property type="entry name" value="Homeodomain-like"/>
    <property type="match status" value="2"/>
</dbReference>
<proteinExistence type="predicted"/>
<dbReference type="InterPro" id="IPR009057">
    <property type="entry name" value="Homeodomain-like_sf"/>
</dbReference>
<name>A0ABU1P199_9BACL</name>
<keyword evidence="7" id="KW-1185">Reference proteome</keyword>
<evidence type="ECO:0000256" key="2">
    <source>
        <dbReference type="ARBA" id="ARBA00023015"/>
    </source>
</evidence>
<keyword evidence="1" id="KW-0963">Cytoplasm</keyword>
<dbReference type="RefSeq" id="WP_310500602.1">
    <property type="nucleotide sequence ID" value="NZ_JAVDSB010000009.1"/>
</dbReference>
<dbReference type="SUPFAM" id="SSF51215">
    <property type="entry name" value="Regulatory protein AraC"/>
    <property type="match status" value="1"/>
</dbReference>
<evidence type="ECO:0000256" key="4">
    <source>
        <dbReference type="ARBA" id="ARBA00023163"/>
    </source>
</evidence>
<dbReference type="InterPro" id="IPR050204">
    <property type="entry name" value="AraC_XylS_family_regulators"/>
</dbReference>
<keyword evidence="3" id="KW-0238">DNA-binding</keyword>
<reference evidence="6 7" key="1">
    <citation type="submission" date="2023-07" db="EMBL/GenBank/DDBJ databases">
        <title>Sorghum-associated microbial communities from plants grown in Nebraska, USA.</title>
        <authorList>
            <person name="Schachtman D."/>
        </authorList>
    </citation>
    <scope>NUCLEOTIDE SEQUENCE [LARGE SCALE GENOMIC DNA]</scope>
    <source>
        <strain evidence="6 7">CC258</strain>
    </source>
</reference>
<sequence>MPNSMQPPADRITDRFFLPDIQSTFVLKEGHWRTVEPGWKCRKHDHPIFELNVVLEGEQWMRVEETVYQMKAGDLVLIPPWHVHDCGACESGKLVYFVVTFDVDDFALKELLCLHPDKHHPVGSPIEQACNTPLVQLIELAWGADNQTSVSLAVRMKILSVLFSLFSALAQVQMEEQKAGNEGNLLSYNIARRMAQVLETEANCGESSQSRLDTRLGSIAEQMGYSLSYCSRLFREVYGLSPRRYLSTAILKRAKLELMNTKQPLETIAQKLGFSDSAHFSKQFKRWSGMSPTEYRSQEQPF</sequence>
<comment type="caution">
    <text evidence="6">The sequence shown here is derived from an EMBL/GenBank/DDBJ whole genome shotgun (WGS) entry which is preliminary data.</text>
</comment>
<dbReference type="Gene3D" id="1.10.10.60">
    <property type="entry name" value="Homeodomain-like"/>
    <property type="match status" value="2"/>
</dbReference>
<dbReference type="Proteomes" id="UP001267290">
    <property type="component" value="Unassembled WGS sequence"/>
</dbReference>
<dbReference type="Gene3D" id="2.60.120.10">
    <property type="entry name" value="Jelly Rolls"/>
    <property type="match status" value="1"/>
</dbReference>
<evidence type="ECO:0000256" key="1">
    <source>
        <dbReference type="ARBA" id="ARBA00022490"/>
    </source>
</evidence>
<dbReference type="InterPro" id="IPR018060">
    <property type="entry name" value="HTH_AraC"/>
</dbReference>
<organism evidence="6 7">
    <name type="scientific">Paenibacillus qinlingensis</name>
    <dbReference type="NCBI Taxonomy" id="1837343"/>
    <lineage>
        <taxon>Bacteria</taxon>
        <taxon>Bacillati</taxon>
        <taxon>Bacillota</taxon>
        <taxon>Bacilli</taxon>
        <taxon>Bacillales</taxon>
        <taxon>Paenibacillaceae</taxon>
        <taxon>Paenibacillus</taxon>
    </lineage>
</organism>
<dbReference type="InterPro" id="IPR014710">
    <property type="entry name" value="RmlC-like_jellyroll"/>
</dbReference>
<dbReference type="InterPro" id="IPR020449">
    <property type="entry name" value="Tscrpt_reg_AraC-type_HTH"/>
</dbReference>
<accession>A0ABU1P199</accession>
<dbReference type="InterPro" id="IPR003313">
    <property type="entry name" value="AraC-bd"/>
</dbReference>
<dbReference type="EMBL" id="JAVDSB010000009">
    <property type="protein sequence ID" value="MDR6553116.1"/>
    <property type="molecule type" value="Genomic_DNA"/>
</dbReference>
<keyword evidence="4" id="KW-0804">Transcription</keyword>
<dbReference type="Pfam" id="PF02311">
    <property type="entry name" value="AraC_binding"/>
    <property type="match status" value="1"/>
</dbReference>